<feature type="region of interest" description="Disordered" evidence="2">
    <location>
        <begin position="273"/>
        <end position="297"/>
    </location>
</feature>
<feature type="compositionally biased region" description="Basic and acidic residues" evidence="2">
    <location>
        <begin position="273"/>
        <end position="291"/>
    </location>
</feature>
<dbReference type="AlphaFoldDB" id="A0ABD3SPJ2"/>
<feature type="region of interest" description="Disordered" evidence="2">
    <location>
        <begin position="55"/>
        <end position="99"/>
    </location>
</feature>
<reference evidence="3 4" key="1">
    <citation type="submission" date="2024-10" db="EMBL/GenBank/DDBJ databases">
        <title>Updated reference genomes for cyclostephanoid diatoms.</title>
        <authorList>
            <person name="Roberts W.R."/>
            <person name="Alverson A.J."/>
        </authorList>
    </citation>
    <scope>NUCLEOTIDE SEQUENCE [LARGE SCALE GENOMIC DNA]</scope>
    <source>
        <strain evidence="3 4">AJA228-03</strain>
    </source>
</reference>
<keyword evidence="4" id="KW-1185">Reference proteome</keyword>
<keyword evidence="1" id="KW-0175">Coiled coil</keyword>
<feature type="coiled-coil region" evidence="1">
    <location>
        <begin position="668"/>
        <end position="713"/>
    </location>
</feature>
<protein>
    <submittedName>
        <fullName evidence="3">Uncharacterized protein</fullName>
    </submittedName>
</protein>
<evidence type="ECO:0000313" key="3">
    <source>
        <dbReference type="EMBL" id="KAL3826517.1"/>
    </source>
</evidence>
<dbReference type="EMBL" id="JALLPB020000020">
    <property type="protein sequence ID" value="KAL3826517.1"/>
    <property type="molecule type" value="Genomic_DNA"/>
</dbReference>
<proteinExistence type="predicted"/>
<name>A0ABD3SPJ2_9STRA</name>
<sequence length="948" mass="105173">MDTSSFITADFSSFEDFISRLILVPRDDDLCIGAKVASHEVLTVITGACEDKVLPADEEKLENPAGDPTTSDDSGDAEKEVNNDTFRFPEGSCSNLQDADDAKDYTSYVQPKNEIDESYDPILTNAQVPVGYVLASVRYSNDDDNDDMPVELYSMEFSELFSVLRGAAFPLSLVFAPPTENSMESVDSNNGASTNACSTPGLLEELGGDGDSAKTGINELPLPLSTLVSREDAAKYAKLAATELRGRLSRWGYQAATLAADAATQVKELRDEKHRKANDEQKHHNVEDDHQSTTFSQPAVVEKKEQDNVLINVSKNPLDIESREGIDIASSAKTSVELCSIFIQTQFGFELVQSEALQSITTNSVISVRFTKDKACPVGKNGYTFQWYRSNIDGVINDAFVHSCDGESNYKALPGWSLLRGACYAAYQPSVSDVGWHLLCIIKHEDKFLQYCSLPCNVVLEQSLLDSAKKSLLGGQRSISFCNLERLDDLSRLRLKIDVVSSDDFISSSAIFLSVAGGSVDESYDEKGRITHFTAGADPAKPRLFDLTCSPHGRLRLDAANRKSRESLVLALGLANFKGKLTSLTNETALFVSCESEDTIHSENELTPPDRPSLLDAKLAEINCLLLSKDFAITKLQQALLDSDARRRKIEVDLELSRDAERHLKSSIQKLESHAAVQARTIEDLNQAHTDAVMVHERTVKALKNEKAVLQAAIDARDGKIDGLTTQLSELEKRSSLQTVQVSIEDLKSDLCQAHERYSLAERTIAIMKEKEMMLHLDLATAKETASKHESRCIELNSTLSKCESDCKKLKMERNSLRQRAEGLSKEMLRMSKNNSESVENDKLKRAIQELGREQINLMEQIEVVKTERNDALEKLQAAYIAHRQSIRFRRSQSTEEINGSSVLDRIDELESVIASMTDYLSAKDMQIETLKQVNEAILNDHRIFNGN</sequence>
<evidence type="ECO:0000313" key="4">
    <source>
        <dbReference type="Proteomes" id="UP001530377"/>
    </source>
</evidence>
<accession>A0ABD3SPJ2</accession>
<evidence type="ECO:0000256" key="2">
    <source>
        <dbReference type="SAM" id="MobiDB-lite"/>
    </source>
</evidence>
<feature type="coiled-coil region" evidence="1">
    <location>
        <begin position="800"/>
        <end position="868"/>
    </location>
</feature>
<gene>
    <name evidence="3" type="ORF">ACHAXA_004354</name>
</gene>
<organism evidence="3 4">
    <name type="scientific">Cyclostephanos tholiformis</name>
    <dbReference type="NCBI Taxonomy" id="382380"/>
    <lineage>
        <taxon>Eukaryota</taxon>
        <taxon>Sar</taxon>
        <taxon>Stramenopiles</taxon>
        <taxon>Ochrophyta</taxon>
        <taxon>Bacillariophyta</taxon>
        <taxon>Coscinodiscophyceae</taxon>
        <taxon>Thalassiosirophycidae</taxon>
        <taxon>Stephanodiscales</taxon>
        <taxon>Stephanodiscaceae</taxon>
        <taxon>Cyclostephanos</taxon>
    </lineage>
</organism>
<comment type="caution">
    <text evidence="3">The sequence shown here is derived from an EMBL/GenBank/DDBJ whole genome shotgun (WGS) entry which is preliminary data.</text>
</comment>
<dbReference type="Proteomes" id="UP001530377">
    <property type="component" value="Unassembled WGS sequence"/>
</dbReference>
<evidence type="ECO:0000256" key="1">
    <source>
        <dbReference type="SAM" id="Coils"/>
    </source>
</evidence>